<proteinExistence type="inferred from homology"/>
<dbReference type="InterPro" id="IPR036604">
    <property type="entry name" value="PurS-like_sf"/>
</dbReference>
<evidence type="ECO:0000256" key="4">
    <source>
        <dbReference type="ARBA" id="ARBA00022755"/>
    </source>
</evidence>
<keyword evidence="2 6" id="KW-0436">Ligase</keyword>
<gene>
    <name evidence="6 7" type="primary">purS</name>
    <name evidence="7" type="ORF">D5R40_23880</name>
</gene>
<comment type="pathway">
    <text evidence="6">Purine metabolism; IMP biosynthesis via de novo pathway; 5-amino-1-(5-phospho-D-ribosyl)imidazole from N(2)-formyl-N(1)-(5-phospho-D-ribosyl)glycinamide: step 1/2.</text>
</comment>
<dbReference type="PANTHER" id="PTHR34696:SF1">
    <property type="entry name" value="PHOSPHORIBOSYLFORMYLGLYCINAMIDINE SYNTHASE SUBUNIT PURS"/>
    <property type="match status" value="1"/>
</dbReference>
<reference evidence="7 8" key="1">
    <citation type="journal article" date="2018" name="ACS Chem. Biol.">
        <title>Ketoreductase domain dysfunction expands chemodiversity: malyngamide biosynthesis in the cyanobacterium Okeania hirsuta.</title>
        <authorList>
            <person name="Moss N.A."/>
            <person name="Leao T."/>
            <person name="Rankin M."/>
            <person name="McCullough T.M."/>
            <person name="Qu P."/>
            <person name="Korobeynikov A."/>
            <person name="Smith J.L."/>
            <person name="Gerwick L."/>
            <person name="Gerwick W.H."/>
        </authorList>
    </citation>
    <scope>NUCLEOTIDE SEQUENCE [LARGE SCALE GENOMIC DNA]</scope>
    <source>
        <strain evidence="7 8">PAB10Feb10-1</strain>
    </source>
</reference>
<comment type="subcellular location">
    <subcellularLocation>
        <location evidence="6">Cytoplasm</location>
    </subcellularLocation>
</comment>
<evidence type="ECO:0000256" key="1">
    <source>
        <dbReference type="ARBA" id="ARBA00022490"/>
    </source>
</evidence>
<evidence type="ECO:0000313" key="8">
    <source>
        <dbReference type="Proteomes" id="UP000269154"/>
    </source>
</evidence>
<comment type="function">
    <text evidence="6">Part of the phosphoribosylformylglycinamidine synthase complex involved in the purines biosynthetic pathway. Catalyzes the ATP-dependent conversion of formylglycinamide ribonucleotide (FGAR) and glutamine to yield formylglycinamidine ribonucleotide (FGAM) and glutamate. The FGAM synthase complex is composed of three subunits. PurQ produces an ammonia molecule by converting glutamine to glutamate. PurL transfers the ammonia molecule to FGAR to form FGAM in an ATP-dependent manner. PurS interacts with PurQ and PurL and is thought to assist in the transfer of the ammonia molecule from PurQ to PurL.</text>
</comment>
<evidence type="ECO:0000256" key="3">
    <source>
        <dbReference type="ARBA" id="ARBA00022741"/>
    </source>
</evidence>
<dbReference type="NCBIfam" id="NF004630">
    <property type="entry name" value="PRK05974.1"/>
    <property type="match status" value="1"/>
</dbReference>
<dbReference type="NCBIfam" id="TIGR00302">
    <property type="entry name" value="phosphoribosylformylglycinamidine synthase subunit PurS"/>
    <property type="match status" value="1"/>
</dbReference>
<dbReference type="GO" id="GO:0006189">
    <property type="term" value="P:'de novo' IMP biosynthetic process"/>
    <property type="evidence" value="ECO:0007669"/>
    <property type="project" value="UniProtKB-UniRule"/>
</dbReference>
<dbReference type="Pfam" id="PF02700">
    <property type="entry name" value="PurS"/>
    <property type="match status" value="1"/>
</dbReference>
<name>A0A3N6N072_9CYAN</name>
<dbReference type="Proteomes" id="UP000269154">
    <property type="component" value="Unassembled WGS sequence"/>
</dbReference>
<comment type="caution">
    <text evidence="7">The sequence shown here is derived from an EMBL/GenBank/DDBJ whole genome shotgun (WGS) entry which is preliminary data.</text>
</comment>
<dbReference type="GO" id="GO:0005737">
    <property type="term" value="C:cytoplasm"/>
    <property type="evidence" value="ECO:0007669"/>
    <property type="project" value="UniProtKB-SubCell"/>
</dbReference>
<accession>A0A3N6N072</accession>
<comment type="subunit">
    <text evidence="6">Part of the FGAM synthase complex composed of 1 PurL, 1 PurQ and 2 PurS subunits.</text>
</comment>
<dbReference type="PANTHER" id="PTHR34696">
    <property type="entry name" value="PHOSPHORIBOSYLFORMYLGLYCINAMIDINE SYNTHASE SUBUNIT PURS"/>
    <property type="match status" value="1"/>
</dbReference>
<dbReference type="GO" id="GO:0005524">
    <property type="term" value="F:ATP binding"/>
    <property type="evidence" value="ECO:0007669"/>
    <property type="project" value="UniProtKB-UniRule"/>
</dbReference>
<dbReference type="OrthoDB" id="9799101at2"/>
<keyword evidence="5 6" id="KW-0067">ATP-binding</keyword>
<dbReference type="EMBL" id="RCBY01000177">
    <property type="protein sequence ID" value="RQH30479.1"/>
    <property type="molecule type" value="Genomic_DNA"/>
</dbReference>
<evidence type="ECO:0000256" key="5">
    <source>
        <dbReference type="ARBA" id="ARBA00022840"/>
    </source>
</evidence>
<keyword evidence="8" id="KW-1185">Reference proteome</keyword>
<dbReference type="UniPathway" id="UPA00074">
    <property type="reaction ID" value="UER00128"/>
</dbReference>
<comment type="catalytic activity">
    <reaction evidence="6">
        <text>N(2)-formyl-N(1)-(5-phospho-beta-D-ribosyl)glycinamide + L-glutamine + ATP + H2O = 2-formamido-N(1)-(5-O-phospho-beta-D-ribosyl)acetamidine + L-glutamate + ADP + phosphate + H(+)</text>
        <dbReference type="Rhea" id="RHEA:17129"/>
        <dbReference type="ChEBI" id="CHEBI:15377"/>
        <dbReference type="ChEBI" id="CHEBI:15378"/>
        <dbReference type="ChEBI" id="CHEBI:29985"/>
        <dbReference type="ChEBI" id="CHEBI:30616"/>
        <dbReference type="ChEBI" id="CHEBI:43474"/>
        <dbReference type="ChEBI" id="CHEBI:58359"/>
        <dbReference type="ChEBI" id="CHEBI:147286"/>
        <dbReference type="ChEBI" id="CHEBI:147287"/>
        <dbReference type="ChEBI" id="CHEBI:456216"/>
        <dbReference type="EC" id="6.3.5.3"/>
    </reaction>
</comment>
<keyword evidence="4 6" id="KW-0658">Purine biosynthesis</keyword>
<sequence>MTKQYQAHIYVTLRPSVLDPAGTAVKSGLAQMGYDNVEQIRIGKYIELMLQATDEATAKEQLELICDRLLANPVIENYRFDLIDISRKEATGNRQQATGNMEK</sequence>
<dbReference type="GO" id="GO:0004642">
    <property type="term" value="F:phosphoribosylformylglycinamidine synthase activity"/>
    <property type="evidence" value="ECO:0007669"/>
    <property type="project" value="UniProtKB-UniRule"/>
</dbReference>
<dbReference type="AlphaFoldDB" id="A0A3N6N072"/>
<protein>
    <recommendedName>
        <fullName evidence="6">Phosphoribosylformylglycinamidine synthase subunit PurS</fullName>
        <shortName evidence="6">FGAM synthase</shortName>
        <ecNumber evidence="6">6.3.5.3</ecNumber>
    </recommendedName>
    <alternativeName>
        <fullName evidence="6">Formylglycinamide ribonucleotide amidotransferase subunit III</fullName>
        <shortName evidence="6">FGAR amidotransferase III</shortName>
        <shortName evidence="6">FGAR-AT III</shortName>
    </alternativeName>
    <alternativeName>
        <fullName evidence="6">Phosphoribosylformylglycinamidine synthase subunit III</fullName>
    </alternativeName>
</protein>
<dbReference type="RefSeq" id="WP_124147356.1">
    <property type="nucleotide sequence ID" value="NZ_CAWOKI010000256.1"/>
</dbReference>
<evidence type="ECO:0000256" key="6">
    <source>
        <dbReference type="HAMAP-Rule" id="MF_01926"/>
    </source>
</evidence>
<organism evidence="7 8">
    <name type="scientific">Okeania hirsuta</name>
    <dbReference type="NCBI Taxonomy" id="1458930"/>
    <lineage>
        <taxon>Bacteria</taxon>
        <taxon>Bacillati</taxon>
        <taxon>Cyanobacteriota</taxon>
        <taxon>Cyanophyceae</taxon>
        <taxon>Oscillatoriophycideae</taxon>
        <taxon>Oscillatoriales</taxon>
        <taxon>Microcoleaceae</taxon>
        <taxon>Okeania</taxon>
    </lineage>
</organism>
<evidence type="ECO:0000256" key="2">
    <source>
        <dbReference type="ARBA" id="ARBA00022598"/>
    </source>
</evidence>
<evidence type="ECO:0000313" key="7">
    <source>
        <dbReference type="EMBL" id="RQH30479.1"/>
    </source>
</evidence>
<keyword evidence="3 6" id="KW-0547">Nucleotide-binding</keyword>
<dbReference type="SUPFAM" id="SSF82697">
    <property type="entry name" value="PurS-like"/>
    <property type="match status" value="1"/>
</dbReference>
<dbReference type="EC" id="6.3.5.3" evidence="6"/>
<dbReference type="HAMAP" id="MF_01926">
    <property type="entry name" value="PurS"/>
    <property type="match status" value="1"/>
</dbReference>
<dbReference type="InterPro" id="IPR003850">
    <property type="entry name" value="PurS"/>
</dbReference>
<keyword evidence="1 6" id="KW-0963">Cytoplasm</keyword>
<dbReference type="Gene3D" id="3.30.1280.10">
    <property type="entry name" value="Phosphoribosylformylglycinamidine synthase subunit PurS"/>
    <property type="match status" value="1"/>
</dbReference>
<comment type="similarity">
    <text evidence="6">Belongs to the PurS family.</text>
</comment>